<name>A0ABW8JGM9_9GAMM</name>
<keyword evidence="4" id="KW-0862">Zinc</keyword>
<dbReference type="PANTHER" id="PTHR11271:SF48">
    <property type="entry name" value="AMIDOHYDROLASE-RELATED DOMAIN-CONTAINING PROTEIN"/>
    <property type="match status" value="1"/>
</dbReference>
<dbReference type="Gene3D" id="3.20.20.140">
    <property type="entry name" value="Metal-dependent hydrolases"/>
    <property type="match status" value="1"/>
</dbReference>
<evidence type="ECO:0000256" key="4">
    <source>
        <dbReference type="ARBA" id="ARBA00022833"/>
    </source>
</evidence>
<dbReference type="NCBIfam" id="NF006681">
    <property type="entry name" value="PRK09229.1-2"/>
    <property type="match status" value="1"/>
</dbReference>
<evidence type="ECO:0000256" key="1">
    <source>
        <dbReference type="ARBA" id="ARBA00001947"/>
    </source>
</evidence>
<dbReference type="InterPro" id="IPR032466">
    <property type="entry name" value="Metal_Hydrolase"/>
</dbReference>
<dbReference type="EC" id="3.5.3.13" evidence="6"/>
<dbReference type="InterPro" id="IPR051607">
    <property type="entry name" value="Metallo-dep_hydrolases"/>
</dbReference>
<dbReference type="SUPFAM" id="SSF51338">
    <property type="entry name" value="Composite domain of metallo-dependent hydrolases"/>
    <property type="match status" value="1"/>
</dbReference>
<evidence type="ECO:0000256" key="2">
    <source>
        <dbReference type="ARBA" id="ARBA00022723"/>
    </source>
</evidence>
<evidence type="ECO:0000313" key="7">
    <source>
        <dbReference type="Proteomes" id="UP001620461"/>
    </source>
</evidence>
<dbReference type="PANTHER" id="PTHR11271">
    <property type="entry name" value="GUANINE DEAMINASE"/>
    <property type="match status" value="1"/>
</dbReference>
<dbReference type="SUPFAM" id="SSF51556">
    <property type="entry name" value="Metallo-dependent hydrolases"/>
    <property type="match status" value="1"/>
</dbReference>
<proteinExistence type="predicted"/>
<dbReference type="InterPro" id="IPR010252">
    <property type="entry name" value="HutF"/>
</dbReference>
<dbReference type="Proteomes" id="UP001620461">
    <property type="component" value="Unassembled WGS sequence"/>
</dbReference>
<dbReference type="Gene3D" id="2.30.40.10">
    <property type="entry name" value="Urease, subunit C, domain 1"/>
    <property type="match status" value="1"/>
</dbReference>
<keyword evidence="7" id="KW-1185">Reference proteome</keyword>
<dbReference type="EMBL" id="JADIKJ010000001">
    <property type="protein sequence ID" value="MFK2898955.1"/>
    <property type="molecule type" value="Genomic_DNA"/>
</dbReference>
<dbReference type="NCBIfam" id="TIGR02022">
    <property type="entry name" value="hutF"/>
    <property type="match status" value="1"/>
</dbReference>
<reference evidence="6 7" key="1">
    <citation type="submission" date="2020-10" db="EMBL/GenBank/DDBJ databases">
        <title>Phylogeny of dyella-like bacteria.</title>
        <authorList>
            <person name="Fu J."/>
        </authorList>
    </citation>
    <scope>NUCLEOTIDE SEQUENCE [LARGE SCALE GENOMIC DNA]</scope>
    <source>
        <strain evidence="6 7">JP1</strain>
    </source>
</reference>
<organism evidence="6 7">
    <name type="scientific">Dyella jejuensis</name>
    <dbReference type="NCBI Taxonomy" id="1432009"/>
    <lineage>
        <taxon>Bacteria</taxon>
        <taxon>Pseudomonadati</taxon>
        <taxon>Pseudomonadota</taxon>
        <taxon>Gammaproteobacteria</taxon>
        <taxon>Lysobacterales</taxon>
        <taxon>Rhodanobacteraceae</taxon>
        <taxon>Dyella</taxon>
    </lineage>
</organism>
<dbReference type="InterPro" id="IPR006680">
    <property type="entry name" value="Amidohydro-rel"/>
</dbReference>
<gene>
    <name evidence="6" type="ORF">ISP15_01215</name>
</gene>
<accession>A0ABW8JGM9</accession>
<evidence type="ECO:0000256" key="3">
    <source>
        <dbReference type="ARBA" id="ARBA00022801"/>
    </source>
</evidence>
<dbReference type="InterPro" id="IPR011059">
    <property type="entry name" value="Metal-dep_hydrolase_composite"/>
</dbReference>
<dbReference type="NCBIfam" id="NF006684">
    <property type="entry name" value="PRK09229.1-5"/>
    <property type="match status" value="1"/>
</dbReference>
<sequence>MSNAAAVYTFKARQLWREGWNEDAVFAVDDRGHIAAAEAALETPQYLDGWVLPGMPNLHSHAFQRAMAGLAERRGPGDDSFWTWRETMYGFAARIGPDALQAIAAQLYVEMLKAGYTQVCEFHYLHHQPDGTPYAQPEAMSLALIEAAREAGIALTLLPVLYMSGGFDGRPLTPRQRRFGHDLDSYLSLLARLRTLQSDRLRVGVALHSLRAIPESAWREVIGSDALKTGPIHIHVAEQIGEVQDCLATRGARPVEWLFDHAPVDQRWCLVHATHLTEAETAQLARSGAVAGLCPTTEANLGDGLFPLARYLDAHGTLGIGSDSHISISPVEELRWLEYGQRLSTRHRNVAARHAGDSVGETLWHAALQGGAQASGLAIGALDAGARADFIVLDGNAPLLAARDSRSVMDSFLFAGNTPLVRDVMAGGEWVVRDFQHRDEARIAARYRAVMEQMT</sequence>
<comment type="cofactor">
    <cofactor evidence="1">
        <name>Zn(2+)</name>
        <dbReference type="ChEBI" id="CHEBI:29105"/>
    </cofactor>
</comment>
<protein>
    <submittedName>
        <fullName evidence="6">Formimidoylglutamate deiminase</fullName>
        <ecNumber evidence="6">3.5.3.13</ecNumber>
    </submittedName>
</protein>
<keyword evidence="2" id="KW-0479">Metal-binding</keyword>
<comment type="caution">
    <text evidence="6">The sequence shown here is derived from an EMBL/GenBank/DDBJ whole genome shotgun (WGS) entry which is preliminary data.</text>
</comment>
<dbReference type="RefSeq" id="WP_404544168.1">
    <property type="nucleotide sequence ID" value="NZ_JADIKJ010000001.1"/>
</dbReference>
<evidence type="ECO:0000313" key="6">
    <source>
        <dbReference type="EMBL" id="MFK2898955.1"/>
    </source>
</evidence>
<feature type="domain" description="Amidohydrolase-related" evidence="5">
    <location>
        <begin position="50"/>
        <end position="431"/>
    </location>
</feature>
<dbReference type="GO" id="GO:0050416">
    <property type="term" value="F:formimidoylglutamate deiminase activity"/>
    <property type="evidence" value="ECO:0007669"/>
    <property type="project" value="UniProtKB-EC"/>
</dbReference>
<keyword evidence="3 6" id="KW-0378">Hydrolase</keyword>
<dbReference type="Pfam" id="PF01979">
    <property type="entry name" value="Amidohydro_1"/>
    <property type="match status" value="1"/>
</dbReference>
<evidence type="ECO:0000259" key="5">
    <source>
        <dbReference type="Pfam" id="PF01979"/>
    </source>
</evidence>